<protein>
    <submittedName>
        <fullName evidence="4">NADH:flavin oxidoreductase/NADH oxidase</fullName>
    </submittedName>
</protein>
<feature type="domain" description="NADH:flavin oxidoreductase/NADH oxidase N-terminal" evidence="3">
    <location>
        <begin position="43"/>
        <end position="274"/>
    </location>
</feature>
<name>B9XB66_PEDPL</name>
<dbReference type="AlphaFoldDB" id="B9XB66"/>
<sequence length="492" mass="54867">MTPPKIVRIPALKTVETFEEHVRNLGIDLQFEKTIATGKDSALTQPISFNGCTIGNRWAIHPMEGWDGTTTGGITEPMVRRWQRFGESGAKLIWGGEAMAVRADGRANPNQLIINEENKTGIAQLRQILVKAHQEKYGRTDDLIIGFQLTHSGRFCRPSDKKKLEPRIAFRHPILDKKFGINSDEPILTDDDLKRLVEAYIKAAKIAAEVGADFVDIKHCHGYLLHEFLGAHTRPGPYGGSLENRTRLLREIVDGIRAVAPKLEIGVRLSAFDWVPFKPNPELAEPGKLGPGMPDDFSQYLPYKYGFGINQNNPVEADLSETVQFLKIIEGLGIKLINLSAGSPYYNPHIQRPAIYPPSDGYQPPEDPLVGVARQINVVKQLKAQFPHLIMVGTGYSYLQEYLPHVAGHYVRNKHVDIVGIGRMVLSYPDLLADATNKGKVETRFVCRTFSDCTTAPRNGLRSGCYPLDDYYKSFEDAPKLKEVKKATGASR</sequence>
<dbReference type="SUPFAM" id="SSF51395">
    <property type="entry name" value="FMN-linked oxidoreductases"/>
    <property type="match status" value="1"/>
</dbReference>
<dbReference type="Pfam" id="PF00724">
    <property type="entry name" value="Oxidored_FMN"/>
    <property type="match status" value="1"/>
</dbReference>
<dbReference type="PANTHER" id="PTHR43656">
    <property type="entry name" value="BINDING OXIDOREDUCTASE, PUTATIVE (AFU_ORTHOLOGUE AFUA_2G08260)-RELATED"/>
    <property type="match status" value="1"/>
</dbReference>
<dbReference type="Proteomes" id="UP000003688">
    <property type="component" value="Unassembled WGS sequence"/>
</dbReference>
<dbReference type="Gene3D" id="3.20.20.70">
    <property type="entry name" value="Aldolase class I"/>
    <property type="match status" value="1"/>
</dbReference>
<reference evidence="4 5" key="1">
    <citation type="journal article" date="2011" name="J. Bacteriol.">
        <title>Genome sequence of 'Pedosphaera parvula' Ellin514, an aerobic Verrucomicrobial isolate from pasture soil.</title>
        <authorList>
            <person name="Kant R."/>
            <person name="van Passel M.W."/>
            <person name="Sangwan P."/>
            <person name="Palva A."/>
            <person name="Lucas S."/>
            <person name="Copeland A."/>
            <person name="Lapidus A."/>
            <person name="Glavina Del Rio T."/>
            <person name="Dalin E."/>
            <person name="Tice H."/>
            <person name="Bruce D."/>
            <person name="Goodwin L."/>
            <person name="Pitluck S."/>
            <person name="Chertkov O."/>
            <person name="Larimer F.W."/>
            <person name="Land M.L."/>
            <person name="Hauser L."/>
            <person name="Brettin T.S."/>
            <person name="Detter J.C."/>
            <person name="Han S."/>
            <person name="de Vos W.M."/>
            <person name="Janssen P.H."/>
            <person name="Smidt H."/>
        </authorList>
    </citation>
    <scope>NUCLEOTIDE SEQUENCE [LARGE SCALE GENOMIC DNA]</scope>
    <source>
        <strain evidence="4 5">Ellin514</strain>
    </source>
</reference>
<dbReference type="PANTHER" id="PTHR43656:SF2">
    <property type="entry name" value="BINDING OXIDOREDUCTASE, PUTATIVE (AFU_ORTHOLOGUE AFUA_2G08260)-RELATED"/>
    <property type="match status" value="1"/>
</dbReference>
<dbReference type="InterPro" id="IPR013785">
    <property type="entry name" value="Aldolase_TIM"/>
</dbReference>
<organism evidence="4 5">
    <name type="scientific">Pedosphaera parvula (strain Ellin514)</name>
    <dbReference type="NCBI Taxonomy" id="320771"/>
    <lineage>
        <taxon>Bacteria</taxon>
        <taxon>Pseudomonadati</taxon>
        <taxon>Verrucomicrobiota</taxon>
        <taxon>Pedosphaerae</taxon>
        <taxon>Pedosphaerales</taxon>
        <taxon>Pedosphaeraceae</taxon>
        <taxon>Pedosphaera</taxon>
    </lineage>
</organism>
<proteinExistence type="predicted"/>
<evidence type="ECO:0000313" key="5">
    <source>
        <dbReference type="Proteomes" id="UP000003688"/>
    </source>
</evidence>
<evidence type="ECO:0000256" key="2">
    <source>
        <dbReference type="ARBA" id="ARBA00023002"/>
    </source>
</evidence>
<dbReference type="InterPro" id="IPR001155">
    <property type="entry name" value="OxRdtase_FMN_N"/>
</dbReference>
<dbReference type="GO" id="GO:0010181">
    <property type="term" value="F:FMN binding"/>
    <property type="evidence" value="ECO:0007669"/>
    <property type="project" value="InterPro"/>
</dbReference>
<keyword evidence="1" id="KW-0285">Flavoprotein</keyword>
<accession>B9XB66</accession>
<keyword evidence="2" id="KW-0560">Oxidoreductase</keyword>
<dbReference type="OrthoDB" id="9772736at2"/>
<dbReference type="STRING" id="320771.Cflav_PD5386"/>
<dbReference type="RefSeq" id="WP_007413064.1">
    <property type="nucleotide sequence ID" value="NZ_ABOX02000003.1"/>
</dbReference>
<dbReference type="InterPro" id="IPR051799">
    <property type="entry name" value="NADH_flavin_oxidoreductase"/>
</dbReference>
<evidence type="ECO:0000313" key="4">
    <source>
        <dbReference type="EMBL" id="EEF62751.1"/>
    </source>
</evidence>
<evidence type="ECO:0000256" key="1">
    <source>
        <dbReference type="ARBA" id="ARBA00022630"/>
    </source>
</evidence>
<comment type="caution">
    <text evidence="4">The sequence shown here is derived from an EMBL/GenBank/DDBJ whole genome shotgun (WGS) entry which is preliminary data.</text>
</comment>
<gene>
    <name evidence="4" type="ORF">Cflav_PD5386</name>
</gene>
<keyword evidence="5" id="KW-1185">Reference proteome</keyword>
<evidence type="ECO:0000259" key="3">
    <source>
        <dbReference type="Pfam" id="PF00724"/>
    </source>
</evidence>
<dbReference type="EMBL" id="ABOX02000003">
    <property type="protein sequence ID" value="EEF62751.1"/>
    <property type="molecule type" value="Genomic_DNA"/>
</dbReference>
<dbReference type="GO" id="GO:0016491">
    <property type="term" value="F:oxidoreductase activity"/>
    <property type="evidence" value="ECO:0007669"/>
    <property type="project" value="UniProtKB-KW"/>
</dbReference>